<dbReference type="Pfam" id="PF03734">
    <property type="entry name" value="YkuD"/>
    <property type="match status" value="1"/>
</dbReference>
<feature type="repeat" description="Cell wall-binding" evidence="7">
    <location>
        <begin position="59"/>
        <end position="78"/>
    </location>
</feature>
<feature type="repeat" description="Cell wall-binding" evidence="7">
    <location>
        <begin position="79"/>
        <end position="98"/>
    </location>
</feature>
<dbReference type="UniPathway" id="UPA00219"/>
<evidence type="ECO:0000256" key="5">
    <source>
        <dbReference type="ARBA" id="ARBA00022984"/>
    </source>
</evidence>
<dbReference type="Proteomes" id="UP000283765">
    <property type="component" value="Unassembled WGS sequence"/>
</dbReference>
<dbReference type="EMBL" id="QRXR01000003">
    <property type="protein sequence ID" value="RGU27837.1"/>
    <property type="molecule type" value="Genomic_DNA"/>
</dbReference>
<evidence type="ECO:0000259" key="9">
    <source>
        <dbReference type="PROSITE" id="PS52029"/>
    </source>
</evidence>
<keyword evidence="6 8" id="KW-0961">Cell wall biogenesis/degradation</keyword>
<organism evidence="10 11">
    <name type="scientific">Agathobacter rectalis</name>
    <dbReference type="NCBI Taxonomy" id="39491"/>
    <lineage>
        <taxon>Bacteria</taxon>
        <taxon>Bacillati</taxon>
        <taxon>Bacillota</taxon>
        <taxon>Clostridia</taxon>
        <taxon>Lachnospirales</taxon>
        <taxon>Lachnospiraceae</taxon>
        <taxon>Agathobacter</taxon>
    </lineage>
</organism>
<comment type="caution">
    <text evidence="10">The sequence shown here is derived from an EMBL/GenBank/DDBJ whole genome shotgun (WGS) entry which is preliminary data.</text>
</comment>
<dbReference type="InterPro" id="IPR038063">
    <property type="entry name" value="Transpep_catalytic_dom"/>
</dbReference>
<keyword evidence="5 8" id="KW-0573">Peptidoglycan synthesis</keyword>
<feature type="active site" description="Proton donor/acceptor" evidence="8">
    <location>
        <position position="329"/>
    </location>
</feature>
<evidence type="ECO:0000256" key="7">
    <source>
        <dbReference type="PROSITE-ProRule" id="PRU00591"/>
    </source>
</evidence>
<feature type="repeat" description="Cell wall-binding" evidence="7">
    <location>
        <begin position="119"/>
        <end position="138"/>
    </location>
</feature>
<feature type="repeat" description="Cell wall-binding" evidence="7">
    <location>
        <begin position="159"/>
        <end position="178"/>
    </location>
</feature>
<keyword evidence="2" id="KW-0808">Transferase</keyword>
<name>A0A412RW66_9FIRM</name>
<evidence type="ECO:0000313" key="11">
    <source>
        <dbReference type="Proteomes" id="UP000283765"/>
    </source>
</evidence>
<dbReference type="Gene3D" id="2.10.270.10">
    <property type="entry name" value="Cholin Binding"/>
    <property type="match status" value="2"/>
</dbReference>
<evidence type="ECO:0000256" key="4">
    <source>
        <dbReference type="ARBA" id="ARBA00022960"/>
    </source>
</evidence>
<feature type="active site" description="Nucleophile" evidence="8">
    <location>
        <position position="352"/>
    </location>
</feature>
<dbReference type="Pfam" id="PF19127">
    <property type="entry name" value="Choline_bind_3"/>
    <property type="match status" value="3"/>
</dbReference>
<protein>
    <recommendedName>
        <fullName evidence="9">L,D-TPase catalytic domain-containing protein</fullName>
    </recommendedName>
</protein>
<dbReference type="PROSITE" id="PS52029">
    <property type="entry name" value="LD_TPASE"/>
    <property type="match status" value="1"/>
</dbReference>
<dbReference type="GO" id="GO:0016740">
    <property type="term" value="F:transferase activity"/>
    <property type="evidence" value="ECO:0007669"/>
    <property type="project" value="UniProtKB-KW"/>
</dbReference>
<dbReference type="PROSITE" id="PS51170">
    <property type="entry name" value="CW"/>
    <property type="match status" value="9"/>
</dbReference>
<feature type="repeat" description="Cell wall-binding" evidence="7">
    <location>
        <begin position="139"/>
        <end position="158"/>
    </location>
</feature>
<evidence type="ECO:0000256" key="8">
    <source>
        <dbReference type="PROSITE-ProRule" id="PRU01373"/>
    </source>
</evidence>
<gene>
    <name evidence="10" type="ORF">DWW89_02920</name>
</gene>
<evidence type="ECO:0000313" key="10">
    <source>
        <dbReference type="EMBL" id="RGU27837.1"/>
    </source>
</evidence>
<feature type="repeat" description="Cell wall-binding" evidence="7">
    <location>
        <begin position="219"/>
        <end position="238"/>
    </location>
</feature>
<dbReference type="InterPro" id="IPR005490">
    <property type="entry name" value="LD_TPept_cat_dom"/>
</dbReference>
<dbReference type="SUPFAM" id="SSF141523">
    <property type="entry name" value="L,D-transpeptidase catalytic domain-like"/>
    <property type="match status" value="1"/>
</dbReference>
<dbReference type="InterPro" id="IPR018337">
    <property type="entry name" value="Cell_wall/Cho-bd_repeat"/>
</dbReference>
<dbReference type="GO" id="GO:0071555">
    <property type="term" value="P:cell wall organization"/>
    <property type="evidence" value="ECO:0007669"/>
    <property type="project" value="UniProtKB-UniRule"/>
</dbReference>
<sequence>MELETKGAVIFMKKKIIVLLTIAILSLCNTSVFAEESGYIWTQGESGLWYYVDTEGNCKTGWQYINGCWYYMDVNGIMTTGWQYINNHWYYMDANGAMTMGWQYINGYWYYMDANGAMTTGWQYINGQWYYMDVNGIMTTGWQYIGGQWYYIAPSGIMVTGWQYIGGQWYYIASSGVMTTGWQYINGNWYLMNGNGAMTTGWQYISNFWYYMNGNGVMQTGWQSINGTWYYFNASGDWVDFSSMNSYAQGYSSSTKYLIMVDRKACVVGIYYGSRGNWTQQYAWPCAPGKAATPTVGGEFNVGGKGYYFDSGNSRCYYYTQFKGNYLFHSVLYNKNGTLQDGRVGIPLSHGCVRLEIGNAKWIYDNIPSGTHVVVY</sequence>
<dbReference type="GO" id="GO:0009252">
    <property type="term" value="P:peptidoglycan biosynthetic process"/>
    <property type="evidence" value="ECO:0007669"/>
    <property type="project" value="UniProtKB-UniPathway"/>
</dbReference>
<feature type="repeat" description="Cell wall-binding" evidence="7">
    <location>
        <begin position="179"/>
        <end position="198"/>
    </location>
</feature>
<accession>A0A412RW66</accession>
<evidence type="ECO:0000256" key="3">
    <source>
        <dbReference type="ARBA" id="ARBA00022737"/>
    </source>
</evidence>
<evidence type="ECO:0000256" key="2">
    <source>
        <dbReference type="ARBA" id="ARBA00022679"/>
    </source>
</evidence>
<proteinExistence type="predicted"/>
<dbReference type="GO" id="GO:0008360">
    <property type="term" value="P:regulation of cell shape"/>
    <property type="evidence" value="ECO:0007669"/>
    <property type="project" value="UniProtKB-UniRule"/>
</dbReference>
<evidence type="ECO:0000256" key="1">
    <source>
        <dbReference type="ARBA" id="ARBA00004752"/>
    </source>
</evidence>
<dbReference type="Gene3D" id="2.40.440.10">
    <property type="entry name" value="L,D-transpeptidase catalytic domain-like"/>
    <property type="match status" value="1"/>
</dbReference>
<dbReference type="SUPFAM" id="SSF69360">
    <property type="entry name" value="Cell wall binding repeat"/>
    <property type="match status" value="2"/>
</dbReference>
<keyword evidence="4 8" id="KW-0133">Cell shape</keyword>
<feature type="repeat" description="Cell wall-binding" evidence="7">
    <location>
        <begin position="99"/>
        <end position="118"/>
    </location>
</feature>
<dbReference type="CDD" id="cd16913">
    <property type="entry name" value="YkuD_like"/>
    <property type="match status" value="1"/>
</dbReference>
<dbReference type="Gene3D" id="2.10.270.20">
    <property type="match status" value="1"/>
</dbReference>
<feature type="repeat" description="Cell wall-binding" evidence="7">
    <location>
        <begin position="199"/>
        <end position="218"/>
    </location>
</feature>
<reference evidence="10 11" key="1">
    <citation type="submission" date="2018-08" db="EMBL/GenBank/DDBJ databases">
        <title>A genome reference for cultivated species of the human gut microbiota.</title>
        <authorList>
            <person name="Zou Y."/>
            <person name="Xue W."/>
            <person name="Luo G."/>
        </authorList>
    </citation>
    <scope>NUCLEOTIDE SEQUENCE [LARGE SCALE GENOMIC DNA]</scope>
    <source>
        <strain evidence="10 11">AF17-27</strain>
    </source>
</reference>
<comment type="pathway">
    <text evidence="1 8">Cell wall biogenesis; peptidoglycan biosynthesis.</text>
</comment>
<dbReference type="Pfam" id="PF01473">
    <property type="entry name" value="Choline_bind_1"/>
    <property type="match status" value="2"/>
</dbReference>
<dbReference type="AlphaFoldDB" id="A0A412RW66"/>
<keyword evidence="3" id="KW-0677">Repeat</keyword>
<feature type="domain" description="L,D-TPase catalytic" evidence="9">
    <location>
        <begin position="257"/>
        <end position="376"/>
    </location>
</feature>
<evidence type="ECO:0000256" key="6">
    <source>
        <dbReference type="ARBA" id="ARBA00023316"/>
    </source>
</evidence>